<organism evidence="10 11">
    <name type="scientific">Shewanella nanhaiensis</name>
    <dbReference type="NCBI Taxonomy" id="2864872"/>
    <lineage>
        <taxon>Bacteria</taxon>
        <taxon>Pseudomonadati</taxon>
        <taxon>Pseudomonadota</taxon>
        <taxon>Gammaproteobacteria</taxon>
        <taxon>Alteromonadales</taxon>
        <taxon>Shewanellaceae</taxon>
        <taxon>Shewanella</taxon>
    </lineage>
</organism>
<dbReference type="SUPFAM" id="SSF55729">
    <property type="entry name" value="Acyl-CoA N-acyltransferases (Nat)"/>
    <property type="match status" value="1"/>
</dbReference>
<sequence>MQELNQADSTRFNKSNNLPSQVDTSSHYQITHNPTTQQMDKLHQLRAEVFCRELAWVGSPEDKKEYDNFDNTTTHLGLFVRGQATGYLRIHHHNSPWMINTIFNQLLPDGAPTPQDVNACEVSRLLIKSSHRGKTKVDNYPPIHLLLSYLQNYCRSKNIRYVYMVVTPATRVVFAKIGFKSTPLYQAVKMKDGCYAMAAMLDFDQIDTLIPSKDAPKIEPLFFTE</sequence>
<evidence type="ECO:0000256" key="4">
    <source>
        <dbReference type="ARBA" id="ARBA00022679"/>
    </source>
</evidence>
<keyword evidence="10" id="KW-0012">Acyltransferase</keyword>
<evidence type="ECO:0000256" key="5">
    <source>
        <dbReference type="ARBA" id="ARBA00022691"/>
    </source>
</evidence>
<dbReference type="Gene3D" id="3.40.630.30">
    <property type="match status" value="1"/>
</dbReference>
<dbReference type="Proteomes" id="UP001195963">
    <property type="component" value="Unassembled WGS sequence"/>
</dbReference>
<comment type="similarity">
    <text evidence="8">Belongs to the autoinducer synthase family.</text>
</comment>
<evidence type="ECO:0000256" key="1">
    <source>
        <dbReference type="ARBA" id="ARBA00012340"/>
    </source>
</evidence>
<dbReference type="EC" id="2.3.1.184" evidence="1"/>
<feature type="region of interest" description="Disordered" evidence="9">
    <location>
        <begin position="1"/>
        <end position="25"/>
    </location>
</feature>
<name>A0ABS7DXN9_9GAMM</name>
<keyword evidence="5" id="KW-0949">S-adenosyl-L-methionine</keyword>
<evidence type="ECO:0000313" key="11">
    <source>
        <dbReference type="Proteomes" id="UP001195963"/>
    </source>
</evidence>
<dbReference type="PROSITE" id="PS51187">
    <property type="entry name" value="AUTOINDUCER_SYNTH_2"/>
    <property type="match status" value="1"/>
</dbReference>
<reference evidence="10 11" key="1">
    <citation type="submission" date="2021-07" db="EMBL/GenBank/DDBJ databases">
        <title>Shewanella sp. nov, isolated from SCS.</title>
        <authorList>
            <person name="Cao W.R."/>
        </authorList>
    </citation>
    <scope>NUCLEOTIDE SEQUENCE [LARGE SCALE GENOMIC DNA]</scope>
    <source>
        <strain evidence="10 11">NR704-98</strain>
    </source>
</reference>
<evidence type="ECO:0000256" key="7">
    <source>
        <dbReference type="ARBA" id="ARBA00048576"/>
    </source>
</evidence>
<evidence type="ECO:0000256" key="3">
    <source>
        <dbReference type="ARBA" id="ARBA00022654"/>
    </source>
</evidence>
<evidence type="ECO:0000256" key="6">
    <source>
        <dbReference type="ARBA" id="ARBA00022929"/>
    </source>
</evidence>
<evidence type="ECO:0000256" key="2">
    <source>
        <dbReference type="ARBA" id="ARBA00018768"/>
    </source>
</evidence>
<protein>
    <recommendedName>
        <fullName evidence="2">Acyl-homoserine-lactone synthase</fullName>
        <ecNumber evidence="1">2.3.1.184</ecNumber>
    </recommendedName>
</protein>
<dbReference type="InterPro" id="IPR001690">
    <property type="entry name" value="Autoind_synthase"/>
</dbReference>
<dbReference type="PANTHER" id="PTHR39322:SF1">
    <property type="entry name" value="ISOVALERYL-HOMOSERINE LACTONE SYNTHASE"/>
    <property type="match status" value="1"/>
</dbReference>
<keyword evidence="4 10" id="KW-0808">Transferase</keyword>
<keyword evidence="11" id="KW-1185">Reference proteome</keyword>
<dbReference type="EMBL" id="JAHZST010000001">
    <property type="protein sequence ID" value="MBW8182190.1"/>
    <property type="molecule type" value="Genomic_DNA"/>
</dbReference>
<dbReference type="Pfam" id="PF00765">
    <property type="entry name" value="Autoind_synth"/>
    <property type="match status" value="1"/>
</dbReference>
<evidence type="ECO:0000256" key="8">
    <source>
        <dbReference type="PROSITE-ProRule" id="PRU00533"/>
    </source>
</evidence>
<comment type="catalytic activity">
    <reaction evidence="7">
        <text>a fatty acyl-[ACP] + S-adenosyl-L-methionine = an N-acyl-L-homoserine lactone + S-methyl-5'-thioadenosine + holo-[ACP] + H(+)</text>
        <dbReference type="Rhea" id="RHEA:10096"/>
        <dbReference type="Rhea" id="RHEA-COMP:9685"/>
        <dbReference type="Rhea" id="RHEA-COMP:14125"/>
        <dbReference type="ChEBI" id="CHEBI:15378"/>
        <dbReference type="ChEBI" id="CHEBI:17509"/>
        <dbReference type="ChEBI" id="CHEBI:55474"/>
        <dbReference type="ChEBI" id="CHEBI:59789"/>
        <dbReference type="ChEBI" id="CHEBI:64479"/>
        <dbReference type="ChEBI" id="CHEBI:138651"/>
        <dbReference type="EC" id="2.3.1.184"/>
    </reaction>
</comment>
<keyword evidence="6 8" id="KW-0071">Autoinducer synthesis</keyword>
<gene>
    <name evidence="10" type="ORF">K0625_00800</name>
</gene>
<dbReference type="InterPro" id="IPR016181">
    <property type="entry name" value="Acyl_CoA_acyltransferase"/>
</dbReference>
<dbReference type="PANTHER" id="PTHR39322">
    <property type="entry name" value="ACYL-HOMOSERINE-LACTONE SYNTHASE"/>
    <property type="match status" value="1"/>
</dbReference>
<evidence type="ECO:0000256" key="9">
    <source>
        <dbReference type="SAM" id="MobiDB-lite"/>
    </source>
</evidence>
<proteinExistence type="inferred from homology"/>
<dbReference type="GO" id="GO:0016746">
    <property type="term" value="F:acyltransferase activity"/>
    <property type="evidence" value="ECO:0007669"/>
    <property type="project" value="UniProtKB-KW"/>
</dbReference>
<accession>A0ABS7DXN9</accession>
<comment type="caution">
    <text evidence="10">The sequence shown here is derived from an EMBL/GenBank/DDBJ whole genome shotgun (WGS) entry which is preliminary data.</text>
</comment>
<evidence type="ECO:0000313" key="10">
    <source>
        <dbReference type="EMBL" id="MBW8182190.1"/>
    </source>
</evidence>
<keyword evidence="3 8" id="KW-0673">Quorum sensing</keyword>